<feature type="region of interest" description="Disordered" evidence="1">
    <location>
        <begin position="69"/>
        <end position="128"/>
    </location>
</feature>
<evidence type="ECO:0008006" key="4">
    <source>
        <dbReference type="Google" id="ProtNLM"/>
    </source>
</evidence>
<evidence type="ECO:0000313" key="3">
    <source>
        <dbReference type="Proteomes" id="UP001202328"/>
    </source>
</evidence>
<dbReference type="PANTHER" id="PTHR35122">
    <property type="entry name" value="OSJNBA0093F12.14 PROTEIN"/>
    <property type="match status" value="1"/>
</dbReference>
<dbReference type="AlphaFoldDB" id="A0AAD4TM05"/>
<reference evidence="2" key="1">
    <citation type="submission" date="2022-04" db="EMBL/GenBank/DDBJ databases">
        <title>A functionally conserved STORR gene fusion in Papaver species that diverged 16.8 million years ago.</title>
        <authorList>
            <person name="Catania T."/>
        </authorList>
    </citation>
    <scope>NUCLEOTIDE SEQUENCE</scope>
    <source>
        <strain evidence="2">S-188037</strain>
    </source>
</reference>
<dbReference type="PANTHER" id="PTHR35122:SF2">
    <property type="entry name" value="OS04G0598000 PROTEIN"/>
    <property type="match status" value="1"/>
</dbReference>
<evidence type="ECO:0000256" key="1">
    <source>
        <dbReference type="SAM" id="MobiDB-lite"/>
    </source>
</evidence>
<dbReference type="InterPro" id="IPR039291">
    <property type="entry name" value="At5g17165-like"/>
</dbReference>
<evidence type="ECO:0000313" key="2">
    <source>
        <dbReference type="EMBL" id="KAI3963681.1"/>
    </source>
</evidence>
<dbReference type="EMBL" id="JAJJMB010000025">
    <property type="protein sequence ID" value="KAI3963681.1"/>
    <property type="molecule type" value="Genomic_DNA"/>
</dbReference>
<sequence>MAANLKNRGGILISSARKFVHQIWSNNPSSPSTTIFWRRSYVAGSVYDKNVDDQVRPTVVPDDVVEASADKYWGPNPRTGVFGPASQEGGNGGSKLQQGNGGAEGAESVLGQKARFRPLEDIEKPQAN</sequence>
<accession>A0AAD4TM05</accession>
<name>A0AAD4TM05_9MAGN</name>
<gene>
    <name evidence="2" type="ORF">MKW98_021921</name>
</gene>
<comment type="caution">
    <text evidence="2">The sequence shown here is derived from an EMBL/GenBank/DDBJ whole genome shotgun (WGS) entry which is preliminary data.</text>
</comment>
<organism evidence="2 3">
    <name type="scientific">Papaver atlanticum</name>
    <dbReference type="NCBI Taxonomy" id="357466"/>
    <lineage>
        <taxon>Eukaryota</taxon>
        <taxon>Viridiplantae</taxon>
        <taxon>Streptophyta</taxon>
        <taxon>Embryophyta</taxon>
        <taxon>Tracheophyta</taxon>
        <taxon>Spermatophyta</taxon>
        <taxon>Magnoliopsida</taxon>
        <taxon>Ranunculales</taxon>
        <taxon>Papaveraceae</taxon>
        <taxon>Papaveroideae</taxon>
        <taxon>Papaver</taxon>
    </lineage>
</organism>
<proteinExistence type="predicted"/>
<keyword evidence="3" id="KW-1185">Reference proteome</keyword>
<feature type="compositionally biased region" description="Basic and acidic residues" evidence="1">
    <location>
        <begin position="117"/>
        <end position="128"/>
    </location>
</feature>
<dbReference type="Pfam" id="PF22272">
    <property type="entry name" value="LEA_3b"/>
    <property type="match status" value="1"/>
</dbReference>
<protein>
    <recommendedName>
        <fullName evidence="4">Late embryogenesis abundant protein</fullName>
    </recommendedName>
</protein>
<dbReference type="Proteomes" id="UP001202328">
    <property type="component" value="Unassembled WGS sequence"/>
</dbReference>
<feature type="compositionally biased region" description="Gly residues" evidence="1">
    <location>
        <begin position="89"/>
        <end position="104"/>
    </location>
</feature>